<evidence type="ECO:0000256" key="6">
    <source>
        <dbReference type="ARBA" id="ARBA00022723"/>
    </source>
</evidence>
<accession>N0BEX6</accession>
<dbReference type="GO" id="GO:0009055">
    <property type="term" value="F:electron transfer activity"/>
    <property type="evidence" value="ECO:0007669"/>
    <property type="project" value="TreeGrafter"/>
</dbReference>
<evidence type="ECO:0000256" key="1">
    <source>
        <dbReference type="ARBA" id="ARBA00001927"/>
    </source>
</evidence>
<evidence type="ECO:0000256" key="4">
    <source>
        <dbReference type="ARBA" id="ARBA00006605"/>
    </source>
</evidence>
<dbReference type="GO" id="GO:0046872">
    <property type="term" value="F:metal ion binding"/>
    <property type="evidence" value="ECO:0007669"/>
    <property type="project" value="UniProtKB-KW"/>
</dbReference>
<keyword evidence="9 12" id="KW-0408">Iron</keyword>
<dbReference type="EMBL" id="CP005290">
    <property type="protein sequence ID" value="AGK62204.1"/>
    <property type="molecule type" value="Genomic_DNA"/>
</dbReference>
<evidence type="ECO:0000256" key="9">
    <source>
        <dbReference type="ARBA" id="ARBA00023004"/>
    </source>
</evidence>
<dbReference type="GO" id="GO:0009375">
    <property type="term" value="C:ferredoxin hydrogenase complex"/>
    <property type="evidence" value="ECO:0007669"/>
    <property type="project" value="InterPro"/>
</dbReference>
<evidence type="ECO:0000259" key="13">
    <source>
        <dbReference type="Pfam" id="PF01058"/>
    </source>
</evidence>
<keyword evidence="5 12" id="KW-0004">4Fe-4S</keyword>
<evidence type="ECO:0000256" key="11">
    <source>
        <dbReference type="ARBA" id="ARBA00023291"/>
    </source>
</evidence>
<evidence type="ECO:0000256" key="2">
    <source>
        <dbReference type="ARBA" id="ARBA00001966"/>
    </source>
</evidence>
<dbReference type="InterPro" id="IPR001821">
    <property type="entry name" value="NiFe_hydrogenase_ssu"/>
</dbReference>
<keyword evidence="6 12" id="KW-0479">Metal-binding</keyword>
<keyword evidence="10 12" id="KW-0411">Iron-sulfur</keyword>
<feature type="binding site" evidence="12">
    <location>
        <position position="263"/>
    </location>
    <ligand>
        <name>[4Fe-4S] cluster</name>
        <dbReference type="ChEBI" id="CHEBI:49883"/>
        <label>2</label>
    </ligand>
</feature>
<evidence type="ECO:0000256" key="3">
    <source>
        <dbReference type="ARBA" id="ARBA00004196"/>
    </source>
</evidence>
<evidence type="ECO:0000256" key="7">
    <source>
        <dbReference type="ARBA" id="ARBA00022729"/>
    </source>
</evidence>
<dbReference type="Proteomes" id="UP000013307">
    <property type="component" value="Chromosome"/>
</dbReference>
<keyword evidence="11 12" id="KW-0003">3Fe-4S</keyword>
<evidence type="ECO:0000259" key="14">
    <source>
        <dbReference type="Pfam" id="PF14720"/>
    </source>
</evidence>
<proteinExistence type="inferred from homology"/>
<dbReference type="HOGENOM" id="CLU_046107_1_2_2"/>
<dbReference type="InterPro" id="IPR027394">
    <property type="entry name" value="Cytochrome-c3_hydrogenase_C"/>
</dbReference>
<dbReference type="PANTHER" id="PTHR30013">
    <property type="entry name" value="NIFE / NIFESE HYDROGENASE SMALL SUBUNIT FAMILY MEMBER"/>
    <property type="match status" value="1"/>
</dbReference>
<comment type="similarity">
    <text evidence="4">Belongs to the [NiFe]/[NiFeSe] hydrogenase small subunit family.</text>
</comment>
<feature type="binding site" evidence="12">
    <location>
        <position position="196"/>
    </location>
    <ligand>
        <name>[4Fe-4S] cluster</name>
        <dbReference type="ChEBI" id="CHEBI:49883"/>
        <label>1</label>
    </ligand>
</feature>
<reference evidence="15 16" key="1">
    <citation type="journal article" date="2013" name="Genome Announc.">
        <title>Complete Genome Sequence of the Thermophilic and Facultatively Chemolithoautotrophic Sulfate Reducer Archaeoglobus sulfaticallidus Strain PM70-1T.</title>
        <authorList>
            <person name="Stokke R."/>
            <person name="Hocking W.P."/>
            <person name="Steinsbu B.O."/>
            <person name="Steen I.H."/>
        </authorList>
    </citation>
    <scope>NUCLEOTIDE SEQUENCE [LARGE SCALE GENOMIC DNA]</scope>
    <source>
        <strain evidence="15">PM70-1</strain>
    </source>
</reference>
<dbReference type="InterPro" id="IPR037148">
    <property type="entry name" value="NiFe-Hase_small_C_sf"/>
</dbReference>
<dbReference type="GO" id="GO:0008901">
    <property type="term" value="F:ferredoxin hydrogenase activity"/>
    <property type="evidence" value="ECO:0007669"/>
    <property type="project" value="InterPro"/>
</dbReference>
<feature type="binding site" evidence="12">
    <location>
        <position position="233"/>
    </location>
    <ligand>
        <name>[4Fe-4S] cluster</name>
        <dbReference type="ChEBI" id="CHEBI:49883"/>
        <label>2</label>
    </ligand>
</feature>
<evidence type="ECO:0000256" key="5">
    <source>
        <dbReference type="ARBA" id="ARBA00022485"/>
    </source>
</evidence>
<dbReference type="GeneID" id="15393883"/>
<dbReference type="InterPro" id="IPR037024">
    <property type="entry name" value="NiFe_Hase_small_N_sf"/>
</dbReference>
<dbReference type="Pfam" id="PF14720">
    <property type="entry name" value="NiFe_hyd_SSU_C"/>
    <property type="match status" value="1"/>
</dbReference>
<dbReference type="InterPro" id="IPR006311">
    <property type="entry name" value="TAT_signal"/>
</dbReference>
<dbReference type="GO" id="GO:0044569">
    <property type="term" value="C:[Ni-Fe] hydrogenase complex"/>
    <property type="evidence" value="ECO:0007669"/>
    <property type="project" value="TreeGrafter"/>
</dbReference>
<dbReference type="InterPro" id="IPR006137">
    <property type="entry name" value="NADH_UbQ_OxRdtase-like_20kDa"/>
</dbReference>
<dbReference type="GO" id="GO:0051539">
    <property type="term" value="F:4 iron, 4 sulfur cluster binding"/>
    <property type="evidence" value="ECO:0007669"/>
    <property type="project" value="UniProtKB-KW"/>
</dbReference>
<feature type="binding site" evidence="12">
    <location>
        <position position="257"/>
    </location>
    <ligand>
        <name>[4Fe-4S] cluster</name>
        <dbReference type="ChEBI" id="CHEBI:49883"/>
        <label>2</label>
    </ligand>
</feature>
<feature type="domain" description="Cytochrome-c3 hydrogenase C-terminal" evidence="14">
    <location>
        <begin position="228"/>
        <end position="306"/>
    </location>
</feature>
<keyword evidence="8" id="KW-0560">Oxidoreductase</keyword>
<feature type="binding site" evidence="12">
    <location>
        <position position="290"/>
    </location>
    <ligand>
        <name>[3Fe-4S] cluster</name>
        <dbReference type="ChEBI" id="CHEBI:21137"/>
    </ligand>
</feature>
<feature type="binding site" evidence="12">
    <location>
        <position position="237"/>
    </location>
    <ligand>
        <name>[4Fe-4S] cluster</name>
        <dbReference type="ChEBI" id="CHEBI:49883"/>
        <label>2</label>
    </ligand>
</feature>
<dbReference type="STRING" id="387631.Asulf_02251"/>
<feature type="binding site" evidence="12">
    <location>
        <position position="272"/>
    </location>
    <ligand>
        <name>[3Fe-4S] cluster</name>
        <dbReference type="ChEBI" id="CHEBI:21137"/>
    </ligand>
</feature>
<dbReference type="PANTHER" id="PTHR30013:SF7">
    <property type="entry name" value="HYDROGENASE-2 SMALL CHAIN"/>
    <property type="match status" value="1"/>
</dbReference>
<dbReference type="GO" id="GO:0009061">
    <property type="term" value="P:anaerobic respiration"/>
    <property type="evidence" value="ECO:0007669"/>
    <property type="project" value="TreeGrafter"/>
</dbReference>
<dbReference type="eggNOG" id="arCOG02474">
    <property type="taxonomic scope" value="Archaea"/>
</dbReference>
<dbReference type="Gene3D" id="4.10.480.10">
    <property type="entry name" value="Cytochrome-c3 hydrogenase, C-terminal domain"/>
    <property type="match status" value="1"/>
</dbReference>
<dbReference type="Gene3D" id="3.40.50.700">
    <property type="entry name" value="NADH:ubiquinone oxidoreductase-like, 20kDa subunit"/>
    <property type="match status" value="1"/>
</dbReference>
<dbReference type="OrthoDB" id="37913at2157"/>
<evidence type="ECO:0000256" key="10">
    <source>
        <dbReference type="ARBA" id="ARBA00023014"/>
    </source>
</evidence>
<comment type="cofactor">
    <cofactor evidence="1">
        <name>[3Fe-4S] cluster</name>
        <dbReference type="ChEBI" id="CHEBI:21137"/>
    </cofactor>
</comment>
<feature type="binding site" evidence="12">
    <location>
        <position position="53"/>
    </location>
    <ligand>
        <name>[4Fe-4S] cluster</name>
        <dbReference type="ChEBI" id="CHEBI:49883"/>
        <label>1</label>
    </ligand>
</feature>
<dbReference type="GO" id="GO:0016020">
    <property type="term" value="C:membrane"/>
    <property type="evidence" value="ECO:0007669"/>
    <property type="project" value="TreeGrafter"/>
</dbReference>
<comment type="subcellular location">
    <subcellularLocation>
        <location evidence="3">Cell envelope</location>
    </subcellularLocation>
</comment>
<dbReference type="GO" id="GO:0051538">
    <property type="term" value="F:3 iron, 4 sulfur cluster binding"/>
    <property type="evidence" value="ECO:0007669"/>
    <property type="project" value="UniProtKB-KW"/>
</dbReference>
<keyword evidence="7" id="KW-0732">Signal</keyword>
<evidence type="ECO:0000256" key="8">
    <source>
        <dbReference type="ARBA" id="ARBA00023002"/>
    </source>
</evidence>
<dbReference type="NCBIfam" id="TIGR00391">
    <property type="entry name" value="hydA"/>
    <property type="match status" value="1"/>
</dbReference>
<comment type="cofactor">
    <cofactor evidence="2">
        <name>[4Fe-4S] cluster</name>
        <dbReference type="ChEBI" id="CHEBI:49883"/>
    </cofactor>
</comment>
<evidence type="ECO:0000313" key="16">
    <source>
        <dbReference type="Proteomes" id="UP000013307"/>
    </source>
</evidence>
<dbReference type="SUPFAM" id="SSF56770">
    <property type="entry name" value="HydA/Nqo6-like"/>
    <property type="match status" value="1"/>
</dbReference>
<dbReference type="Pfam" id="PF01058">
    <property type="entry name" value="Oxidored_q6"/>
    <property type="match status" value="1"/>
</dbReference>
<name>N0BEX6_9EURY</name>
<dbReference type="InterPro" id="IPR019546">
    <property type="entry name" value="TAT_signal_bac_arc"/>
</dbReference>
<dbReference type="PIRSF" id="PIRSF000310">
    <property type="entry name" value="NiFe_hyd_ssu"/>
    <property type="match status" value="1"/>
</dbReference>
<evidence type="ECO:0000256" key="12">
    <source>
        <dbReference type="PIRSR" id="PIRSR000310-1"/>
    </source>
</evidence>
<dbReference type="AlphaFoldDB" id="N0BEX6"/>
<dbReference type="PROSITE" id="PS51318">
    <property type="entry name" value="TAT"/>
    <property type="match status" value="1"/>
</dbReference>
<evidence type="ECO:0000313" key="15">
    <source>
        <dbReference type="EMBL" id="AGK62204.1"/>
    </source>
</evidence>
<gene>
    <name evidence="15" type="ORF">Asulf_02251</name>
</gene>
<dbReference type="RefSeq" id="WP_015591800.1">
    <property type="nucleotide sequence ID" value="NC_021169.1"/>
</dbReference>
<feature type="binding site" evidence="12">
    <location>
        <position position="56"/>
    </location>
    <ligand>
        <name>[4Fe-4S] cluster</name>
        <dbReference type="ChEBI" id="CHEBI:49883"/>
        <label>1</label>
    </ligand>
</feature>
<organism evidence="15 16">
    <name type="scientific">Archaeoglobus sulfaticallidus PM70-1</name>
    <dbReference type="NCBI Taxonomy" id="387631"/>
    <lineage>
        <taxon>Archaea</taxon>
        <taxon>Methanobacteriati</taxon>
        <taxon>Methanobacteriota</taxon>
        <taxon>Archaeoglobi</taxon>
        <taxon>Archaeoglobales</taxon>
        <taxon>Archaeoglobaceae</taxon>
        <taxon>Archaeoglobus</taxon>
    </lineage>
</organism>
<protein>
    <submittedName>
        <fullName evidence="15">Methanophenazine-reducing hydrogenase, small subunit</fullName>
    </submittedName>
</protein>
<keyword evidence="16" id="KW-1185">Reference proteome</keyword>
<feature type="binding site" evidence="12">
    <location>
        <position position="293"/>
    </location>
    <ligand>
        <name>[3Fe-4S] cluster</name>
        <dbReference type="ChEBI" id="CHEBI:21137"/>
    </ligand>
</feature>
<dbReference type="KEGG" id="ast:Asulf_02251"/>
<dbReference type="NCBIfam" id="TIGR01409">
    <property type="entry name" value="TAT_signal_seq"/>
    <property type="match status" value="1"/>
</dbReference>
<feature type="binding site" evidence="12">
    <location>
        <position position="158"/>
    </location>
    <ligand>
        <name>[4Fe-4S] cluster</name>
        <dbReference type="ChEBI" id="CHEBI:49883"/>
        <label>1</label>
    </ligand>
</feature>
<feature type="domain" description="NADH:ubiquinone oxidoreductase-like 20kDa subunit" evidence="13">
    <location>
        <begin position="53"/>
        <end position="209"/>
    </location>
</feature>
<sequence length="354" mass="38404">MELKPKLTRRNFMKLAAMMGATAFLTTYKSEIVKAVSEVKDYWHINWLNGAACTGCTISFAQASEPDLVQILTEITVGTSGLPIALPDYMETIHPASGSLAERLKDERWAQGTPGRRVLIVEGAVQEEGYCTIAGKDFRDHLKEAGEVADAVIAVGQCATYGGIPAAKPNPTGAMGVSEFFKEVGINKPVINIPLCPVHPDHLVLTIAAVMIGATPDLDEYGRPKAFFGKNMHDEICPYRPYYDRGIFTRRPGEEGCRYVMGCKGPITKTDCALRKWNMHISYCVETNMCIGCSEPGWPDKFSPFYKPVASLPAVLGVDFGTLGQGLLGAAAAGIVIHGVKRAVTSGKKEEKEE</sequence>